<evidence type="ECO:0000256" key="2">
    <source>
        <dbReference type="ARBA" id="ARBA00022525"/>
    </source>
</evidence>
<evidence type="ECO:0000256" key="7">
    <source>
        <dbReference type="ARBA" id="ARBA00023157"/>
    </source>
</evidence>
<evidence type="ECO:0000256" key="8">
    <source>
        <dbReference type="ARBA" id="ARBA00023180"/>
    </source>
</evidence>
<name>A0A1S3ET58_DIPOR</name>
<evidence type="ECO:0000259" key="9">
    <source>
        <dbReference type="PROSITE" id="PS50240"/>
    </source>
</evidence>
<evidence type="ECO:0000256" key="3">
    <source>
        <dbReference type="ARBA" id="ARBA00022670"/>
    </source>
</evidence>
<dbReference type="PROSITE" id="PS50240">
    <property type="entry name" value="TRYPSIN_DOM"/>
    <property type="match status" value="1"/>
</dbReference>
<evidence type="ECO:0000256" key="4">
    <source>
        <dbReference type="ARBA" id="ARBA00022729"/>
    </source>
</evidence>
<comment type="subcellular location">
    <subcellularLocation>
        <location evidence="1">Secreted</location>
    </subcellularLocation>
</comment>
<dbReference type="Gene3D" id="2.40.10.10">
    <property type="entry name" value="Trypsin-like serine proteases"/>
    <property type="match status" value="1"/>
</dbReference>
<dbReference type="KEGG" id="dord:105982164"/>
<dbReference type="GO" id="GO:0004252">
    <property type="term" value="F:serine-type endopeptidase activity"/>
    <property type="evidence" value="ECO:0007669"/>
    <property type="project" value="InterPro"/>
</dbReference>
<dbReference type="PANTHER" id="PTHR24253:SF144">
    <property type="entry name" value="CHYMOTRYPSIN-LIKE PROTEASE CTRL-1-RELATED"/>
    <property type="match status" value="1"/>
</dbReference>
<dbReference type="RefSeq" id="XP_012867124.1">
    <property type="nucleotide sequence ID" value="XM_013011670.1"/>
</dbReference>
<dbReference type="SUPFAM" id="SSF50494">
    <property type="entry name" value="Trypsin-like serine proteases"/>
    <property type="match status" value="1"/>
</dbReference>
<keyword evidence="5" id="KW-0378">Hydrolase</keyword>
<dbReference type="InterPro" id="IPR009003">
    <property type="entry name" value="Peptidase_S1_PA"/>
</dbReference>
<keyword evidence="8" id="KW-0325">Glycoprotein</keyword>
<organism evidence="10 11">
    <name type="scientific">Dipodomys ordii</name>
    <name type="common">Ord's kangaroo rat</name>
    <dbReference type="NCBI Taxonomy" id="10020"/>
    <lineage>
        <taxon>Eukaryota</taxon>
        <taxon>Metazoa</taxon>
        <taxon>Chordata</taxon>
        <taxon>Craniata</taxon>
        <taxon>Vertebrata</taxon>
        <taxon>Euteleostomi</taxon>
        <taxon>Mammalia</taxon>
        <taxon>Eutheria</taxon>
        <taxon>Euarchontoglires</taxon>
        <taxon>Glires</taxon>
        <taxon>Rodentia</taxon>
        <taxon>Castorimorpha</taxon>
        <taxon>Heteromyidae</taxon>
        <taxon>Dipodomyinae</taxon>
        <taxon>Dipodomys</taxon>
    </lineage>
</organism>
<dbReference type="GO" id="GO:0005576">
    <property type="term" value="C:extracellular region"/>
    <property type="evidence" value="ECO:0007669"/>
    <property type="project" value="UniProtKB-SubCell"/>
</dbReference>
<dbReference type="AlphaFoldDB" id="A0A1S3ET58"/>
<dbReference type="Pfam" id="PF00089">
    <property type="entry name" value="Trypsin"/>
    <property type="match status" value="1"/>
</dbReference>
<protein>
    <submittedName>
        <fullName evidence="11">Serine protease 41</fullName>
    </submittedName>
</protein>
<dbReference type="GO" id="GO:0006508">
    <property type="term" value="P:proteolysis"/>
    <property type="evidence" value="ECO:0007669"/>
    <property type="project" value="UniProtKB-KW"/>
</dbReference>
<dbReference type="FunFam" id="2.40.10.10:FF:000054">
    <property type="entry name" value="Complement C1r subcomponent"/>
    <property type="match status" value="1"/>
</dbReference>
<evidence type="ECO:0000256" key="1">
    <source>
        <dbReference type="ARBA" id="ARBA00004613"/>
    </source>
</evidence>
<dbReference type="InterPro" id="IPR001254">
    <property type="entry name" value="Trypsin_dom"/>
</dbReference>
<dbReference type="Proteomes" id="UP000081671">
    <property type="component" value="Unplaced"/>
</dbReference>
<evidence type="ECO:0000313" key="10">
    <source>
        <dbReference type="Proteomes" id="UP000081671"/>
    </source>
</evidence>
<keyword evidence="7" id="KW-1015">Disulfide bond</keyword>
<dbReference type="InterPro" id="IPR043504">
    <property type="entry name" value="Peptidase_S1_PA_chymotrypsin"/>
</dbReference>
<evidence type="ECO:0000313" key="11">
    <source>
        <dbReference type="RefSeq" id="XP_012867124.1"/>
    </source>
</evidence>
<evidence type="ECO:0000256" key="6">
    <source>
        <dbReference type="ARBA" id="ARBA00022825"/>
    </source>
</evidence>
<dbReference type="InParanoid" id="A0A1S3ET58"/>
<keyword evidence="2" id="KW-0964">Secreted</keyword>
<dbReference type="InterPro" id="IPR033116">
    <property type="entry name" value="TRYPSIN_SER"/>
</dbReference>
<evidence type="ECO:0000256" key="5">
    <source>
        <dbReference type="ARBA" id="ARBA00022801"/>
    </source>
</evidence>
<dbReference type="GeneID" id="105982164"/>
<feature type="domain" description="Peptidase S1" evidence="9">
    <location>
        <begin position="1"/>
        <end position="65"/>
    </location>
</feature>
<gene>
    <name evidence="11" type="primary">LOC105982164</name>
</gene>
<keyword evidence="4" id="KW-0732">Signal</keyword>
<dbReference type="PANTHER" id="PTHR24253">
    <property type="entry name" value="TRANSMEMBRANE PROTEASE SERINE"/>
    <property type="match status" value="1"/>
</dbReference>
<reference evidence="11" key="1">
    <citation type="submission" date="2025-08" db="UniProtKB">
        <authorList>
            <consortium name="RefSeq"/>
        </authorList>
    </citation>
    <scope>IDENTIFICATION</scope>
    <source>
        <tissue evidence="11">Kidney</tissue>
    </source>
</reference>
<dbReference type="PROSITE" id="PS00135">
    <property type="entry name" value="TRYPSIN_SER"/>
    <property type="match status" value="1"/>
</dbReference>
<keyword evidence="10" id="KW-1185">Reference proteome</keyword>
<accession>A0A1S3ET58</accession>
<keyword evidence="3 11" id="KW-0645">Protease</keyword>
<sequence length="95" mass="10001">MLCAGFEEGQKDSCYGDSGGPLVCDVGVWVQVGVVSWGSECALPRRPGVYTNVSYYTAWIASVQNSAPGRSRSSPSSRPLFLGSAGAALISLWLL</sequence>
<keyword evidence="6" id="KW-0720">Serine protease</keyword>
<proteinExistence type="predicted"/>